<feature type="chain" id="PRO_5046069641" evidence="1">
    <location>
        <begin position="20"/>
        <end position="132"/>
    </location>
</feature>
<accession>A0ABR9W6L8</accession>
<evidence type="ECO:0000313" key="3">
    <source>
        <dbReference type="Proteomes" id="UP000634134"/>
    </source>
</evidence>
<keyword evidence="1" id="KW-0732">Signal</keyword>
<proteinExistence type="predicted"/>
<reference evidence="3" key="1">
    <citation type="submission" date="2023-07" db="EMBL/GenBank/DDBJ databases">
        <title>Dyadobacter sp. nov 'subterranea' isolated from contaminted grondwater.</title>
        <authorList>
            <person name="Szabo I."/>
            <person name="Al-Omari J."/>
            <person name="Szerdahelyi S.G."/>
            <person name="Rado J."/>
        </authorList>
    </citation>
    <scope>NUCLEOTIDE SEQUENCE [LARGE SCALE GENOMIC DNA]</scope>
    <source>
        <strain evidence="3">UP-52</strain>
    </source>
</reference>
<feature type="signal peptide" evidence="1">
    <location>
        <begin position="1"/>
        <end position="19"/>
    </location>
</feature>
<comment type="caution">
    <text evidence="2">The sequence shown here is derived from an EMBL/GenBank/DDBJ whole genome shotgun (WGS) entry which is preliminary data.</text>
</comment>
<dbReference type="PROSITE" id="PS51257">
    <property type="entry name" value="PROKAR_LIPOPROTEIN"/>
    <property type="match status" value="1"/>
</dbReference>
<dbReference type="Proteomes" id="UP000634134">
    <property type="component" value="Unassembled WGS sequence"/>
</dbReference>
<sequence>MRTLLISAFSVFLIYGLSACSDSAPSSSMVQFLVTNKSTSKINRLTVFLEEKDTTRTRLVDSVFITNIPDNLPIRLTYDIDKNSSTGNYRLVALGRVKKWSVDFGKFSAKSDSDPDHLYNLEILEDTVAVIP</sequence>
<evidence type="ECO:0000256" key="1">
    <source>
        <dbReference type="SAM" id="SignalP"/>
    </source>
</evidence>
<dbReference type="EMBL" id="JACYGY010000001">
    <property type="protein sequence ID" value="MBE9461102.1"/>
    <property type="molecule type" value="Genomic_DNA"/>
</dbReference>
<evidence type="ECO:0000313" key="2">
    <source>
        <dbReference type="EMBL" id="MBE9461102.1"/>
    </source>
</evidence>
<dbReference type="RefSeq" id="WP_194119393.1">
    <property type="nucleotide sequence ID" value="NZ_JACYGY010000001.1"/>
</dbReference>
<gene>
    <name evidence="2" type="ORF">IEE83_04330</name>
</gene>
<organism evidence="2 3">
    <name type="scientific">Dyadobacter subterraneus</name>
    <dbReference type="NCBI Taxonomy" id="2773304"/>
    <lineage>
        <taxon>Bacteria</taxon>
        <taxon>Pseudomonadati</taxon>
        <taxon>Bacteroidota</taxon>
        <taxon>Cytophagia</taxon>
        <taxon>Cytophagales</taxon>
        <taxon>Spirosomataceae</taxon>
        <taxon>Dyadobacter</taxon>
    </lineage>
</organism>
<keyword evidence="3" id="KW-1185">Reference proteome</keyword>
<name>A0ABR9W6L8_9BACT</name>
<protein>
    <submittedName>
        <fullName evidence="2">Uncharacterized protein</fullName>
    </submittedName>
</protein>